<organism evidence="1 2">
    <name type="scientific">Gossypium barbadense</name>
    <name type="common">Sea Island cotton</name>
    <name type="synonym">Hibiscus barbadensis</name>
    <dbReference type="NCBI Taxonomy" id="3634"/>
    <lineage>
        <taxon>Eukaryota</taxon>
        <taxon>Viridiplantae</taxon>
        <taxon>Streptophyta</taxon>
        <taxon>Embryophyta</taxon>
        <taxon>Tracheophyta</taxon>
        <taxon>Spermatophyta</taxon>
        <taxon>Magnoliopsida</taxon>
        <taxon>eudicotyledons</taxon>
        <taxon>Gunneridae</taxon>
        <taxon>Pentapetalae</taxon>
        <taxon>rosids</taxon>
        <taxon>malvids</taxon>
        <taxon>Malvales</taxon>
        <taxon>Malvaceae</taxon>
        <taxon>Malvoideae</taxon>
        <taxon>Gossypium</taxon>
    </lineage>
</organism>
<proteinExistence type="predicted"/>
<evidence type="ECO:0000313" key="2">
    <source>
        <dbReference type="Proteomes" id="UP000239757"/>
    </source>
</evidence>
<dbReference type="EMBL" id="KZ666464">
    <property type="protein sequence ID" value="PPR94655.1"/>
    <property type="molecule type" value="Genomic_DNA"/>
</dbReference>
<protein>
    <submittedName>
        <fullName evidence="1">Uncharacterized protein</fullName>
    </submittedName>
</protein>
<sequence>MAADSIDERIKNYPTKIGESSFSEDDLRTMTFVKLNMEDCGKRSLHFDVSQDIGFNEGAKASIEFKTKQTLNEVATWPM</sequence>
<dbReference type="Proteomes" id="UP000239757">
    <property type="component" value="Unassembled WGS sequence"/>
</dbReference>
<reference evidence="1 2" key="1">
    <citation type="submission" date="2015-01" db="EMBL/GenBank/DDBJ databases">
        <title>Genome of allotetraploid Gossypium barbadense reveals genomic plasticity and fiber elongation in cotton evolution.</title>
        <authorList>
            <person name="Chen X."/>
            <person name="Liu X."/>
            <person name="Zhao B."/>
            <person name="Zheng H."/>
            <person name="Hu Y."/>
            <person name="Lu G."/>
            <person name="Yang C."/>
            <person name="Chen J."/>
            <person name="Shan C."/>
            <person name="Zhang L."/>
            <person name="Zhou Y."/>
            <person name="Wang L."/>
            <person name="Guo W."/>
            <person name="Bai Y."/>
            <person name="Ruan J."/>
            <person name="Shangguan X."/>
            <person name="Mao Y."/>
            <person name="Jiang J."/>
            <person name="Zhu Y."/>
            <person name="Lei J."/>
            <person name="Kang H."/>
            <person name="Chen S."/>
            <person name="He X."/>
            <person name="Wang R."/>
            <person name="Wang Y."/>
            <person name="Chen J."/>
            <person name="Wang L."/>
            <person name="Yu S."/>
            <person name="Wang B."/>
            <person name="Wei J."/>
            <person name="Song S."/>
            <person name="Lu X."/>
            <person name="Gao Z."/>
            <person name="Gu W."/>
            <person name="Deng X."/>
            <person name="Ma D."/>
            <person name="Wang S."/>
            <person name="Liang W."/>
            <person name="Fang L."/>
            <person name="Cai C."/>
            <person name="Zhu X."/>
            <person name="Zhou B."/>
            <person name="Zhang Y."/>
            <person name="Chen Z."/>
            <person name="Xu S."/>
            <person name="Zhu R."/>
            <person name="Wang S."/>
            <person name="Zhang T."/>
            <person name="Zhao G."/>
        </authorList>
    </citation>
    <scope>NUCLEOTIDE SEQUENCE [LARGE SCALE GENOMIC DNA]</scope>
    <source>
        <strain evidence="2">cv. Xinhai21</strain>
        <tissue evidence="1">Leaf</tissue>
    </source>
</reference>
<dbReference type="AlphaFoldDB" id="A0A2P5WU74"/>
<evidence type="ECO:0000313" key="1">
    <source>
        <dbReference type="EMBL" id="PPR94655.1"/>
    </source>
</evidence>
<accession>A0A2P5WU74</accession>
<gene>
    <name evidence="1" type="ORF">GOBAR_AA26010</name>
</gene>
<name>A0A2P5WU74_GOSBA</name>